<evidence type="ECO:0000313" key="2">
    <source>
        <dbReference type="EMBL" id="TVU09069.1"/>
    </source>
</evidence>
<dbReference type="EMBL" id="RWGY01000039">
    <property type="protein sequence ID" value="TVU09069.1"/>
    <property type="molecule type" value="Genomic_DNA"/>
</dbReference>
<dbReference type="Gramene" id="TVU09069">
    <property type="protein sequence ID" value="TVU09069"/>
    <property type="gene ID" value="EJB05_42509"/>
</dbReference>
<comment type="caution">
    <text evidence="2">The sequence shown here is derived from an EMBL/GenBank/DDBJ whole genome shotgun (WGS) entry which is preliminary data.</text>
</comment>
<dbReference type="AlphaFoldDB" id="A0A5J9TCL6"/>
<protein>
    <submittedName>
        <fullName evidence="2">Uncharacterized protein</fullName>
    </submittedName>
</protein>
<keyword evidence="3" id="KW-1185">Reference proteome</keyword>
<accession>A0A5J9TCL6</accession>
<reference evidence="2 3" key="1">
    <citation type="journal article" date="2019" name="Sci. Rep.">
        <title>A high-quality genome of Eragrostis curvula grass provides insights into Poaceae evolution and supports new strategies to enhance forage quality.</title>
        <authorList>
            <person name="Carballo J."/>
            <person name="Santos B.A.C.M."/>
            <person name="Zappacosta D."/>
            <person name="Garbus I."/>
            <person name="Selva J.P."/>
            <person name="Gallo C.A."/>
            <person name="Diaz A."/>
            <person name="Albertini E."/>
            <person name="Caccamo M."/>
            <person name="Echenique V."/>
        </authorList>
    </citation>
    <scope>NUCLEOTIDE SEQUENCE [LARGE SCALE GENOMIC DNA]</scope>
    <source>
        <strain evidence="3">cv. Victoria</strain>
        <tissue evidence="2">Leaf</tissue>
    </source>
</reference>
<gene>
    <name evidence="2" type="ORF">EJB05_42509</name>
</gene>
<proteinExistence type="predicted"/>
<feature type="compositionally biased region" description="Basic residues" evidence="1">
    <location>
        <begin position="76"/>
        <end position="89"/>
    </location>
</feature>
<feature type="region of interest" description="Disordered" evidence="1">
    <location>
        <begin position="1"/>
        <end position="89"/>
    </location>
</feature>
<sequence>MEEQWLGLHRTRPRPACLASREDRTTGRGNFASAVSTPTAAHITRGIAHGPGKGADRGLDPEKQHHRRDSVEQGKRLVKSRTRANHASI</sequence>
<organism evidence="2 3">
    <name type="scientific">Eragrostis curvula</name>
    <name type="common">weeping love grass</name>
    <dbReference type="NCBI Taxonomy" id="38414"/>
    <lineage>
        <taxon>Eukaryota</taxon>
        <taxon>Viridiplantae</taxon>
        <taxon>Streptophyta</taxon>
        <taxon>Embryophyta</taxon>
        <taxon>Tracheophyta</taxon>
        <taxon>Spermatophyta</taxon>
        <taxon>Magnoliopsida</taxon>
        <taxon>Liliopsida</taxon>
        <taxon>Poales</taxon>
        <taxon>Poaceae</taxon>
        <taxon>PACMAD clade</taxon>
        <taxon>Chloridoideae</taxon>
        <taxon>Eragrostideae</taxon>
        <taxon>Eragrostidinae</taxon>
        <taxon>Eragrostis</taxon>
    </lineage>
</organism>
<name>A0A5J9TCL6_9POAL</name>
<evidence type="ECO:0000313" key="3">
    <source>
        <dbReference type="Proteomes" id="UP000324897"/>
    </source>
</evidence>
<dbReference type="Proteomes" id="UP000324897">
    <property type="component" value="Chromosome 3"/>
</dbReference>
<evidence type="ECO:0000256" key="1">
    <source>
        <dbReference type="SAM" id="MobiDB-lite"/>
    </source>
</evidence>
<feature type="compositionally biased region" description="Basic and acidic residues" evidence="1">
    <location>
        <begin position="54"/>
        <end position="75"/>
    </location>
</feature>